<dbReference type="Pfam" id="PF26176">
    <property type="entry name" value="zf_C2H2_17_2"/>
    <property type="match status" value="1"/>
</dbReference>
<sequence>DLDPDALDTDELASVASDTLHETRPNRWRGHPSTWKTWTETDRRVWTALENARTEDLSAHLYNAFALGRGFRPVVGPQPGGGEGDGLSAGEGAEGESGGWRSLRPWTAWPVRVGEVPDDGVLPVTRDVNEAFTLRREGRGLFAGGNLEGEISATILRRAKDRFARRGLQAEGEGDEVVQSIETDGDAGGEAGGVGVPCKTPKRKRTPDSPTFTPVVSADDDLSYALLRPVARGIMSQLDDTLTVLHNSRVAGLGNMSDSSDSDEDETDAEEAAKKPEPSRTPPRKTRGGGRAKKVHTPLEGETEHQMLVRLARAGKKRIPTASAATSGSDGENERSGRSRSRARIASSKTCPRASSQTSSSSGDSRISSEVRKKKDLTRWGLRNWRDVIGAAAIAGFSPDVIARAAQRCATLFREDMVLHTLHEQPASSDKVGVETVRYVPGGALPSSSEDDDDSADELLQRRTVSRQSSARPSAAPSPGPAAEAPGLRRSRSGTPGVFYLCSFPHCPRAIDGFPRRMNLVRHLKTIHGKDAADGEQDSADEMDGGVHVDGFLQPIKIRRGWRAEDKRARPARARKRARAGSQAL</sequence>
<feature type="region of interest" description="Disordered" evidence="1">
    <location>
        <begin position="563"/>
        <end position="585"/>
    </location>
</feature>
<feature type="non-terminal residue" evidence="4">
    <location>
        <position position="585"/>
    </location>
</feature>
<reference evidence="4" key="1">
    <citation type="journal article" date="2023" name="Mol. Phylogenet. Evol.">
        <title>Genome-scale phylogeny and comparative genomics of the fungal order Sordariales.</title>
        <authorList>
            <person name="Hensen N."/>
            <person name="Bonometti L."/>
            <person name="Westerberg I."/>
            <person name="Brannstrom I.O."/>
            <person name="Guillou S."/>
            <person name="Cros-Aarteil S."/>
            <person name="Calhoun S."/>
            <person name="Haridas S."/>
            <person name="Kuo A."/>
            <person name="Mondo S."/>
            <person name="Pangilinan J."/>
            <person name="Riley R."/>
            <person name="LaButti K."/>
            <person name="Andreopoulos B."/>
            <person name="Lipzen A."/>
            <person name="Chen C."/>
            <person name="Yan M."/>
            <person name="Daum C."/>
            <person name="Ng V."/>
            <person name="Clum A."/>
            <person name="Steindorff A."/>
            <person name="Ohm R.A."/>
            <person name="Martin F."/>
            <person name="Silar P."/>
            <person name="Natvig D.O."/>
            <person name="Lalanne C."/>
            <person name="Gautier V."/>
            <person name="Ament-Velasquez S.L."/>
            <person name="Kruys A."/>
            <person name="Hutchinson M.I."/>
            <person name="Powell A.J."/>
            <person name="Barry K."/>
            <person name="Miller A.N."/>
            <person name="Grigoriev I.V."/>
            <person name="Debuchy R."/>
            <person name="Gladieux P."/>
            <person name="Hiltunen Thoren M."/>
            <person name="Johannesson H."/>
        </authorList>
    </citation>
    <scope>NUCLEOTIDE SEQUENCE</scope>
    <source>
        <strain evidence="4">CBS 123565</strain>
    </source>
</reference>
<feature type="domain" description="Rrn9" evidence="2">
    <location>
        <begin position="49"/>
        <end position="118"/>
    </location>
</feature>
<dbReference type="EMBL" id="MU853405">
    <property type="protein sequence ID" value="KAK4135848.1"/>
    <property type="molecule type" value="Genomic_DNA"/>
</dbReference>
<evidence type="ECO:0000259" key="2">
    <source>
        <dbReference type="Pfam" id="PF10680"/>
    </source>
</evidence>
<comment type="caution">
    <text evidence="4">The sequence shown here is derived from an EMBL/GenBank/DDBJ whole genome shotgun (WGS) entry which is preliminary data.</text>
</comment>
<dbReference type="Pfam" id="PF10680">
    <property type="entry name" value="RRN9"/>
    <property type="match status" value="1"/>
</dbReference>
<feature type="non-terminal residue" evidence="4">
    <location>
        <position position="1"/>
    </location>
</feature>
<name>A0AAN6ZFD0_9PEZI</name>
<dbReference type="AlphaFoldDB" id="A0AAN6ZFD0"/>
<organism evidence="4 5">
    <name type="scientific">Trichocladium antarcticum</name>
    <dbReference type="NCBI Taxonomy" id="1450529"/>
    <lineage>
        <taxon>Eukaryota</taxon>
        <taxon>Fungi</taxon>
        <taxon>Dikarya</taxon>
        <taxon>Ascomycota</taxon>
        <taxon>Pezizomycotina</taxon>
        <taxon>Sordariomycetes</taxon>
        <taxon>Sordariomycetidae</taxon>
        <taxon>Sordariales</taxon>
        <taxon>Chaetomiaceae</taxon>
        <taxon>Trichocladium</taxon>
    </lineage>
</organism>
<keyword evidence="5" id="KW-1185">Reference proteome</keyword>
<dbReference type="Proteomes" id="UP001304895">
    <property type="component" value="Unassembled WGS sequence"/>
</dbReference>
<feature type="compositionally biased region" description="Gly residues" evidence="1">
    <location>
        <begin position="186"/>
        <end position="195"/>
    </location>
</feature>
<feature type="compositionally biased region" description="Gly residues" evidence="1">
    <location>
        <begin position="78"/>
        <end position="89"/>
    </location>
</feature>
<dbReference type="InterPro" id="IPR019622">
    <property type="entry name" value="Rrn9_dom"/>
</dbReference>
<feature type="region of interest" description="Disordered" evidence="1">
    <location>
        <begin position="463"/>
        <end position="490"/>
    </location>
</feature>
<feature type="region of interest" description="Disordered" evidence="1">
    <location>
        <begin position="75"/>
        <end position="101"/>
    </location>
</feature>
<feature type="compositionally biased region" description="Basic and acidic residues" evidence="1">
    <location>
        <begin position="297"/>
        <end position="307"/>
    </location>
</feature>
<proteinExistence type="predicted"/>
<feature type="compositionally biased region" description="Low complexity" evidence="1">
    <location>
        <begin position="466"/>
        <end position="486"/>
    </location>
</feature>
<feature type="compositionally biased region" description="Acidic residues" evidence="1">
    <location>
        <begin position="1"/>
        <end position="11"/>
    </location>
</feature>
<evidence type="ECO:0000313" key="4">
    <source>
        <dbReference type="EMBL" id="KAK4135848.1"/>
    </source>
</evidence>
<feature type="compositionally biased region" description="Basic residues" evidence="1">
    <location>
        <begin position="282"/>
        <end position="296"/>
    </location>
</feature>
<feature type="compositionally biased region" description="Low complexity" evidence="1">
    <location>
        <begin position="355"/>
        <end position="366"/>
    </location>
</feature>
<feature type="domain" description="C2H2-domain containing protein second zinc finger" evidence="3">
    <location>
        <begin position="500"/>
        <end position="528"/>
    </location>
</feature>
<dbReference type="InterPro" id="IPR059095">
    <property type="entry name" value="Znf_C2H2_17_2nd"/>
</dbReference>
<reference evidence="4" key="2">
    <citation type="submission" date="2023-05" db="EMBL/GenBank/DDBJ databases">
        <authorList>
            <consortium name="Lawrence Berkeley National Laboratory"/>
            <person name="Steindorff A."/>
            <person name="Hensen N."/>
            <person name="Bonometti L."/>
            <person name="Westerberg I."/>
            <person name="Brannstrom I.O."/>
            <person name="Guillou S."/>
            <person name="Cros-Aarteil S."/>
            <person name="Calhoun S."/>
            <person name="Haridas S."/>
            <person name="Kuo A."/>
            <person name="Mondo S."/>
            <person name="Pangilinan J."/>
            <person name="Riley R."/>
            <person name="Labutti K."/>
            <person name="Andreopoulos B."/>
            <person name="Lipzen A."/>
            <person name="Chen C."/>
            <person name="Yanf M."/>
            <person name="Daum C."/>
            <person name="Ng V."/>
            <person name="Clum A."/>
            <person name="Ohm R."/>
            <person name="Martin F."/>
            <person name="Silar P."/>
            <person name="Natvig D."/>
            <person name="Lalanne C."/>
            <person name="Gautier V."/>
            <person name="Ament-Velasquez S.L."/>
            <person name="Kruys A."/>
            <person name="Hutchinson M.I."/>
            <person name="Powell A.J."/>
            <person name="Barry K."/>
            <person name="Miller A.N."/>
            <person name="Grigoriev I.V."/>
            <person name="Debuchy R."/>
            <person name="Gladieux P."/>
            <person name="Thoren M.H."/>
            <person name="Johannesson H."/>
        </authorList>
    </citation>
    <scope>NUCLEOTIDE SEQUENCE</scope>
    <source>
        <strain evidence="4">CBS 123565</strain>
    </source>
</reference>
<feature type="region of interest" description="Disordered" evidence="1">
    <location>
        <begin position="252"/>
        <end position="371"/>
    </location>
</feature>
<evidence type="ECO:0008006" key="6">
    <source>
        <dbReference type="Google" id="ProtNLM"/>
    </source>
</evidence>
<accession>A0AAN6ZFD0</accession>
<protein>
    <recommendedName>
        <fullName evidence="6">Rrn9 domain-containing protein</fullName>
    </recommendedName>
</protein>
<feature type="compositionally biased region" description="Acidic residues" evidence="1">
    <location>
        <begin position="260"/>
        <end position="270"/>
    </location>
</feature>
<feature type="region of interest" description="Disordered" evidence="1">
    <location>
        <begin position="183"/>
        <end position="216"/>
    </location>
</feature>
<evidence type="ECO:0000313" key="5">
    <source>
        <dbReference type="Proteomes" id="UP001304895"/>
    </source>
</evidence>
<evidence type="ECO:0000259" key="3">
    <source>
        <dbReference type="Pfam" id="PF26176"/>
    </source>
</evidence>
<evidence type="ECO:0000256" key="1">
    <source>
        <dbReference type="SAM" id="MobiDB-lite"/>
    </source>
</evidence>
<gene>
    <name evidence="4" type="ORF">BT67DRAFT_336312</name>
</gene>
<feature type="compositionally biased region" description="Basic residues" evidence="1">
    <location>
        <begin position="570"/>
        <end position="579"/>
    </location>
</feature>
<feature type="region of interest" description="Disordered" evidence="1">
    <location>
        <begin position="1"/>
        <end position="31"/>
    </location>
</feature>